<evidence type="ECO:0000313" key="2">
    <source>
        <dbReference type="EMBL" id="MRN56842.1"/>
    </source>
</evidence>
<comment type="caution">
    <text evidence="2">The sequence shown here is derived from an EMBL/GenBank/DDBJ whole genome shotgun (WGS) entry which is preliminary data.</text>
</comment>
<sequence length="353" mass="40603">MIKDDNVLLFVQRLVKNNCIGETFPLSKLLNIFEEGEKRYFYKIPPDYMDIKKDEKDITKRKKFGDLILWKQILEKAHKCNCPLIFVTLDEKEDWWVLDKDGQPERPREELFKEFKEYSSEELIILNLSNFIDHASVINNMVDHTTHIELNAEEVSLEIIELKGWEETLDDYLNLTSYLIHSGDLESHLENALSDVEIYSIELPNLSIDSTEIVDENHVVIEGAFTCEIEATVTESFSRYYSEDCDVSMEISGSISLEFEVDFEKEKDFIKIDSAVITVGGFEVVNFLGYKQEYAEEDRCSRCKKPNAHLLTSEGEAICQECSVHFEICPNCAKLFETGTLGGAFCSHCSEVS</sequence>
<gene>
    <name evidence="2" type="ORF">GJB61_28225</name>
</gene>
<dbReference type="Pfam" id="PF18476">
    <property type="entry name" value="PIN_8"/>
    <property type="match status" value="1"/>
</dbReference>
<accession>A0A7X2L4A8</accession>
<evidence type="ECO:0000259" key="1">
    <source>
        <dbReference type="Pfam" id="PF18476"/>
    </source>
</evidence>
<feature type="domain" description="PIN like" evidence="1">
    <location>
        <begin position="3"/>
        <end position="111"/>
    </location>
</feature>
<proteinExistence type="predicted"/>
<protein>
    <recommendedName>
        <fullName evidence="1">PIN like domain-containing protein</fullName>
    </recommendedName>
</protein>
<name>A0A7X2L4A8_9BACL</name>
<dbReference type="RefSeq" id="WP_154122337.1">
    <property type="nucleotide sequence ID" value="NZ_WJXB01000016.1"/>
</dbReference>
<dbReference type="InterPro" id="IPR041578">
    <property type="entry name" value="PIN_8"/>
</dbReference>
<evidence type="ECO:0000313" key="3">
    <source>
        <dbReference type="Proteomes" id="UP000463051"/>
    </source>
</evidence>
<keyword evidence="3" id="KW-1185">Reference proteome</keyword>
<dbReference type="EMBL" id="WJXB01000016">
    <property type="protein sequence ID" value="MRN56842.1"/>
    <property type="molecule type" value="Genomic_DNA"/>
</dbReference>
<dbReference type="AlphaFoldDB" id="A0A7X2L4A8"/>
<reference evidence="2 3" key="1">
    <citation type="submission" date="2019-11" db="EMBL/GenBank/DDBJ databases">
        <title>Paenibacillus monticola sp. nov., a novel PGPR strain isolated from mountain sample in China.</title>
        <authorList>
            <person name="Zhao Q."/>
            <person name="Li H.-P."/>
            <person name="Zhang J.-L."/>
        </authorList>
    </citation>
    <scope>NUCLEOTIDE SEQUENCE [LARGE SCALE GENOMIC DNA]</scope>
    <source>
        <strain evidence="2 3">LC-T2</strain>
    </source>
</reference>
<organism evidence="2 3">
    <name type="scientific">Paenibacillus monticola</name>
    <dbReference type="NCBI Taxonomy" id="2666075"/>
    <lineage>
        <taxon>Bacteria</taxon>
        <taxon>Bacillati</taxon>
        <taxon>Bacillota</taxon>
        <taxon>Bacilli</taxon>
        <taxon>Bacillales</taxon>
        <taxon>Paenibacillaceae</taxon>
        <taxon>Paenibacillus</taxon>
    </lineage>
</organism>
<dbReference type="Proteomes" id="UP000463051">
    <property type="component" value="Unassembled WGS sequence"/>
</dbReference>